<dbReference type="InterPro" id="IPR001841">
    <property type="entry name" value="Znf_RING"/>
</dbReference>
<evidence type="ECO:0000256" key="11">
    <source>
        <dbReference type="ARBA" id="ARBA00023136"/>
    </source>
</evidence>
<keyword evidence="12" id="KW-0325">Glycoprotein</keyword>
<dbReference type="SUPFAM" id="SSF57850">
    <property type="entry name" value="RING/U-box"/>
    <property type="match status" value="1"/>
</dbReference>
<evidence type="ECO:0000256" key="8">
    <source>
        <dbReference type="ARBA" id="ARBA00022771"/>
    </source>
</evidence>
<dbReference type="InterPro" id="IPR003137">
    <property type="entry name" value="PA_domain"/>
</dbReference>
<dbReference type="GO" id="GO:0012505">
    <property type="term" value="C:endomembrane system"/>
    <property type="evidence" value="ECO:0007669"/>
    <property type="project" value="UniProtKB-SubCell"/>
</dbReference>
<feature type="compositionally biased region" description="Low complexity" evidence="15">
    <location>
        <begin position="318"/>
        <end position="329"/>
    </location>
</feature>
<comment type="pathway">
    <text evidence="2">Protein modification; protein ubiquitination.</text>
</comment>
<evidence type="ECO:0000256" key="3">
    <source>
        <dbReference type="ARBA" id="ARBA00012483"/>
    </source>
</evidence>
<dbReference type="GeneTree" id="ENSGT00940000159547"/>
<dbReference type="Pfam" id="PF13639">
    <property type="entry name" value="zf-RING_2"/>
    <property type="match status" value="1"/>
</dbReference>
<keyword evidence="4" id="KW-0808">Transferase</keyword>
<keyword evidence="5 16" id="KW-0812">Transmembrane</keyword>
<evidence type="ECO:0000259" key="18">
    <source>
        <dbReference type="PROSITE" id="PS50089"/>
    </source>
</evidence>
<dbReference type="GO" id="GO:0061630">
    <property type="term" value="F:ubiquitin protein ligase activity"/>
    <property type="evidence" value="ECO:0007669"/>
    <property type="project" value="UniProtKB-EC"/>
</dbReference>
<dbReference type="InterPro" id="IPR046450">
    <property type="entry name" value="PA_dom_sf"/>
</dbReference>
<reference evidence="19" key="1">
    <citation type="submission" date="2025-08" db="UniProtKB">
        <authorList>
            <consortium name="Ensembl"/>
        </authorList>
    </citation>
    <scope>IDENTIFICATION</scope>
</reference>
<feature type="signal peptide" evidence="17">
    <location>
        <begin position="1"/>
        <end position="25"/>
    </location>
</feature>
<dbReference type="Gene3D" id="3.50.30.30">
    <property type="match status" value="1"/>
</dbReference>
<dbReference type="InterPro" id="IPR013083">
    <property type="entry name" value="Znf_RING/FYVE/PHD"/>
</dbReference>
<proteinExistence type="predicted"/>
<evidence type="ECO:0000256" key="9">
    <source>
        <dbReference type="ARBA" id="ARBA00022833"/>
    </source>
</evidence>
<keyword evidence="11 16" id="KW-0472">Membrane</keyword>
<dbReference type="FunFam" id="3.50.30.30:FF:000026">
    <property type="entry name" value="E3 ubiquitin-protein ligase RNF13"/>
    <property type="match status" value="1"/>
</dbReference>
<keyword evidence="9" id="KW-0862">Zinc</keyword>
<dbReference type="GO" id="GO:0008270">
    <property type="term" value="F:zinc ion binding"/>
    <property type="evidence" value="ECO:0007669"/>
    <property type="project" value="UniProtKB-KW"/>
</dbReference>
<dbReference type="InterPro" id="IPR051653">
    <property type="entry name" value="E3_ligase_sorting_rcpt"/>
</dbReference>
<dbReference type="InterPro" id="IPR044744">
    <property type="entry name" value="ZNRF4/RNF13/RNF167_PA"/>
</dbReference>
<dbReference type="Proteomes" id="UP000694388">
    <property type="component" value="Unplaced"/>
</dbReference>
<dbReference type="SUPFAM" id="SSF52025">
    <property type="entry name" value="PA domain"/>
    <property type="match status" value="1"/>
</dbReference>
<dbReference type="PROSITE" id="PS50089">
    <property type="entry name" value="ZF_RING_2"/>
    <property type="match status" value="1"/>
</dbReference>
<dbReference type="EC" id="2.3.2.27" evidence="3"/>
<comment type="subcellular location">
    <subcellularLocation>
        <location evidence="13">Endomembrane system</location>
        <topology evidence="13">Single-pass type I membrane protein</topology>
    </subcellularLocation>
</comment>
<name>A0A8C4WTY2_EPTBU</name>
<evidence type="ECO:0000256" key="7">
    <source>
        <dbReference type="ARBA" id="ARBA00022729"/>
    </source>
</evidence>
<sequence length="472" mass="52437">MSTTMGDLTMFRFLIPFCLEFHAFSVIHCWCLLHSPPPQQTKENYSVVFNDRPASFGPQLSKDGIQGKLVAAEPETGCLRVSPPPPDFNATNYIALLARGDCNFDAKVLHAQQAGYRAVIVHNLKSEQLVTMSSDDVDIAAQIRIPSTFVGMTTGLLLKTYYSYKQGATLLLDPQDIMFSFQWLFVPFMVIVGFCIIVLLVFGVVRCVRENRRTCRNRLSRCQLKKVPVRLFEKGDVYDVCAICLEDYDEGDWLRVLPCAHAFHCKCVDPWLTQQHKICPVCKRRVGSGPDPETGSGSDGGLYRPDIEADTPVSERTPLLSSPLPHPASFGAMEGENAQPSNQNASQSESERSDHGGSSDGDEEITEEEKSQLLPAASGVTVEVHENARVVAASRSDHILSNEGFMGQNLSIHPSIHPLGPYSAERWCCLSSLLDYRAQSWTGRHSDTLYKHAGTRFTDLGRMTGRVNPTWY</sequence>
<keyword evidence="10 16" id="KW-1133">Transmembrane helix</keyword>
<accession>A0A8C4WTY2</accession>
<dbReference type="GO" id="GO:0005737">
    <property type="term" value="C:cytoplasm"/>
    <property type="evidence" value="ECO:0007669"/>
    <property type="project" value="UniProtKB-ARBA"/>
</dbReference>
<protein>
    <recommendedName>
        <fullName evidence="3">RING-type E3 ubiquitin transferase</fullName>
        <ecNumber evidence="3">2.3.2.27</ecNumber>
    </recommendedName>
</protein>
<evidence type="ECO:0000256" key="12">
    <source>
        <dbReference type="ARBA" id="ARBA00023180"/>
    </source>
</evidence>
<evidence type="ECO:0000256" key="10">
    <source>
        <dbReference type="ARBA" id="ARBA00022989"/>
    </source>
</evidence>
<evidence type="ECO:0000256" key="5">
    <source>
        <dbReference type="ARBA" id="ARBA00022692"/>
    </source>
</evidence>
<evidence type="ECO:0000256" key="17">
    <source>
        <dbReference type="SAM" id="SignalP"/>
    </source>
</evidence>
<evidence type="ECO:0000256" key="13">
    <source>
        <dbReference type="ARBA" id="ARBA00046288"/>
    </source>
</evidence>
<keyword evidence="8 14" id="KW-0863">Zinc-finger</keyword>
<keyword evidence="6" id="KW-0479">Metal-binding</keyword>
<evidence type="ECO:0000256" key="16">
    <source>
        <dbReference type="SAM" id="Phobius"/>
    </source>
</evidence>
<dbReference type="AlphaFoldDB" id="A0A8C4WTY2"/>
<evidence type="ECO:0000256" key="4">
    <source>
        <dbReference type="ARBA" id="ARBA00022679"/>
    </source>
</evidence>
<feature type="chain" id="PRO_5034919447" description="RING-type E3 ubiquitin transferase" evidence="17">
    <location>
        <begin position="26"/>
        <end position="472"/>
    </location>
</feature>
<dbReference type="PANTHER" id="PTHR47168:SF1">
    <property type="entry name" value="OS02G0798600 PROTEIN"/>
    <property type="match status" value="1"/>
</dbReference>
<evidence type="ECO:0000256" key="2">
    <source>
        <dbReference type="ARBA" id="ARBA00004906"/>
    </source>
</evidence>
<evidence type="ECO:0000256" key="1">
    <source>
        <dbReference type="ARBA" id="ARBA00000900"/>
    </source>
</evidence>
<dbReference type="PANTHER" id="PTHR47168">
    <property type="entry name" value="RING ZINC FINGER DOMAIN SUPERFAMILY PROTEIN-RELATED"/>
    <property type="match status" value="1"/>
</dbReference>
<dbReference type="CDD" id="cd02123">
    <property type="entry name" value="PA_C_RZF_like"/>
    <property type="match status" value="1"/>
</dbReference>
<evidence type="ECO:0000256" key="6">
    <source>
        <dbReference type="ARBA" id="ARBA00022723"/>
    </source>
</evidence>
<feature type="domain" description="RING-type" evidence="18">
    <location>
        <begin position="241"/>
        <end position="283"/>
    </location>
</feature>
<feature type="transmembrane region" description="Helical" evidence="16">
    <location>
        <begin position="184"/>
        <end position="208"/>
    </location>
</feature>
<evidence type="ECO:0000313" key="19">
    <source>
        <dbReference type="Ensembl" id="ENSEBUP00000010901.1"/>
    </source>
</evidence>
<dbReference type="Pfam" id="PF02225">
    <property type="entry name" value="PA"/>
    <property type="match status" value="1"/>
</dbReference>
<keyword evidence="7 17" id="KW-0732">Signal</keyword>
<organism evidence="19 20">
    <name type="scientific">Eptatretus burgeri</name>
    <name type="common">Inshore hagfish</name>
    <dbReference type="NCBI Taxonomy" id="7764"/>
    <lineage>
        <taxon>Eukaryota</taxon>
        <taxon>Metazoa</taxon>
        <taxon>Chordata</taxon>
        <taxon>Craniata</taxon>
        <taxon>Vertebrata</taxon>
        <taxon>Cyclostomata</taxon>
        <taxon>Myxini</taxon>
        <taxon>Myxiniformes</taxon>
        <taxon>Myxinidae</taxon>
        <taxon>Eptatretinae</taxon>
        <taxon>Eptatretus</taxon>
    </lineage>
</organism>
<feature type="region of interest" description="Disordered" evidence="15">
    <location>
        <begin position="289"/>
        <end position="380"/>
    </location>
</feature>
<reference evidence="19" key="2">
    <citation type="submission" date="2025-09" db="UniProtKB">
        <authorList>
            <consortium name="Ensembl"/>
        </authorList>
    </citation>
    <scope>IDENTIFICATION</scope>
</reference>
<keyword evidence="20" id="KW-1185">Reference proteome</keyword>
<evidence type="ECO:0000256" key="14">
    <source>
        <dbReference type="PROSITE-ProRule" id="PRU00175"/>
    </source>
</evidence>
<evidence type="ECO:0000256" key="15">
    <source>
        <dbReference type="SAM" id="MobiDB-lite"/>
    </source>
</evidence>
<dbReference type="FunFam" id="3.30.40.10:FF:000824">
    <property type="entry name" value="E3 ubiquitin-protein ligase RNF13"/>
    <property type="match status" value="1"/>
</dbReference>
<comment type="catalytic activity">
    <reaction evidence="1">
        <text>S-ubiquitinyl-[E2 ubiquitin-conjugating enzyme]-L-cysteine + [acceptor protein]-L-lysine = [E2 ubiquitin-conjugating enzyme]-L-cysteine + N(6)-ubiquitinyl-[acceptor protein]-L-lysine.</text>
        <dbReference type="EC" id="2.3.2.27"/>
    </reaction>
</comment>
<feature type="compositionally biased region" description="Polar residues" evidence="15">
    <location>
        <begin position="338"/>
        <end position="348"/>
    </location>
</feature>
<dbReference type="SMART" id="SM00184">
    <property type="entry name" value="RING"/>
    <property type="match status" value="1"/>
</dbReference>
<dbReference type="Gene3D" id="3.30.40.10">
    <property type="entry name" value="Zinc/RING finger domain, C3HC4 (zinc finger)"/>
    <property type="match status" value="1"/>
</dbReference>
<evidence type="ECO:0000313" key="20">
    <source>
        <dbReference type="Proteomes" id="UP000694388"/>
    </source>
</evidence>
<dbReference type="Ensembl" id="ENSEBUT00000011457.1">
    <property type="protein sequence ID" value="ENSEBUP00000010901.1"/>
    <property type="gene ID" value="ENSEBUG00000006978.1"/>
</dbReference>